<dbReference type="AlphaFoldDB" id="A0A2P6MMT0"/>
<organism evidence="1 2">
    <name type="scientific">Planoprotostelium fungivorum</name>
    <dbReference type="NCBI Taxonomy" id="1890364"/>
    <lineage>
        <taxon>Eukaryota</taxon>
        <taxon>Amoebozoa</taxon>
        <taxon>Evosea</taxon>
        <taxon>Variosea</taxon>
        <taxon>Cavosteliida</taxon>
        <taxon>Cavosteliaceae</taxon>
        <taxon>Planoprotostelium</taxon>
    </lineage>
</organism>
<evidence type="ECO:0000313" key="2">
    <source>
        <dbReference type="Proteomes" id="UP000241769"/>
    </source>
</evidence>
<reference evidence="1 2" key="1">
    <citation type="journal article" date="2018" name="Genome Biol. Evol.">
        <title>Multiple Roots of Fruiting Body Formation in Amoebozoa.</title>
        <authorList>
            <person name="Hillmann F."/>
            <person name="Forbes G."/>
            <person name="Novohradska S."/>
            <person name="Ferling I."/>
            <person name="Riege K."/>
            <person name="Groth M."/>
            <person name="Westermann M."/>
            <person name="Marz M."/>
            <person name="Spaller T."/>
            <person name="Winckler T."/>
            <person name="Schaap P."/>
            <person name="Glockner G."/>
        </authorList>
    </citation>
    <scope>NUCLEOTIDE SEQUENCE [LARGE SCALE GENOMIC DNA]</scope>
    <source>
        <strain evidence="1 2">Jena</strain>
    </source>
</reference>
<protein>
    <submittedName>
        <fullName evidence="1">Uncharacterized protein</fullName>
    </submittedName>
</protein>
<sequence length="78" mass="9290">SNATSLGPRQRGEIYHWEQDKETVFWYSWYKKLNSRSDIALILKVLKRYRSAEESDDSYTMHLWPQIDLIVVDKAKAI</sequence>
<proteinExistence type="predicted"/>
<dbReference type="InParanoid" id="A0A2P6MMT0"/>
<gene>
    <name evidence="1" type="ORF">PROFUN_16888</name>
</gene>
<feature type="non-terminal residue" evidence="1">
    <location>
        <position position="1"/>
    </location>
</feature>
<dbReference type="Proteomes" id="UP000241769">
    <property type="component" value="Unassembled WGS sequence"/>
</dbReference>
<comment type="caution">
    <text evidence="1">The sequence shown here is derived from an EMBL/GenBank/DDBJ whole genome shotgun (WGS) entry which is preliminary data.</text>
</comment>
<evidence type="ECO:0000313" key="1">
    <source>
        <dbReference type="EMBL" id="PRP73009.1"/>
    </source>
</evidence>
<dbReference type="EMBL" id="MDYQ01000711">
    <property type="protein sequence ID" value="PRP73009.1"/>
    <property type="molecule type" value="Genomic_DNA"/>
</dbReference>
<keyword evidence="2" id="KW-1185">Reference proteome</keyword>
<accession>A0A2P6MMT0</accession>
<name>A0A2P6MMT0_9EUKA</name>